<evidence type="ECO:0000313" key="2">
    <source>
        <dbReference type="Proteomes" id="UP000005463"/>
    </source>
</evidence>
<organism evidence="1 2">
    <name type="scientific">Burkholderia ambifaria IOP40-10</name>
    <dbReference type="NCBI Taxonomy" id="396596"/>
    <lineage>
        <taxon>Bacteria</taxon>
        <taxon>Pseudomonadati</taxon>
        <taxon>Pseudomonadota</taxon>
        <taxon>Betaproteobacteria</taxon>
        <taxon>Burkholderiales</taxon>
        <taxon>Burkholderiaceae</taxon>
        <taxon>Burkholderia</taxon>
        <taxon>Burkholderia cepacia complex</taxon>
    </lineage>
</organism>
<dbReference type="RefSeq" id="WP_006749843.1">
    <property type="nucleotide sequence ID" value="NZ_ABLC01000006.1"/>
</dbReference>
<evidence type="ECO:0000313" key="1">
    <source>
        <dbReference type="EMBL" id="EDT05889.1"/>
    </source>
</evidence>
<accession>B1F9B7</accession>
<comment type="caution">
    <text evidence="1">The sequence shown here is derived from an EMBL/GenBank/DDBJ whole genome shotgun (WGS) entry which is preliminary data.</text>
</comment>
<name>B1F9B7_9BURK</name>
<sequence length="127" mass="14046">MHTITDPDAFLWAQTSAWVDIADLTRKFAVSSEPTQQARMREAIARLAHAQRALERRGLPVARMHCAVFLPGQIDIAYFAVTQAGTVELFTEGPEERIYRFDVCSPGLSETLAPLLASMTDTQGAPR</sequence>
<proteinExistence type="predicted"/>
<gene>
    <name evidence="1" type="ORF">BamIOP4010DRAFT_0626</name>
</gene>
<dbReference type="Proteomes" id="UP000005463">
    <property type="component" value="Unassembled WGS sequence"/>
</dbReference>
<dbReference type="AlphaFoldDB" id="B1F9B7"/>
<reference evidence="1 2" key="1">
    <citation type="submission" date="2008-03" db="EMBL/GenBank/DDBJ databases">
        <title>Sequencing of the draft genome and assembly of Burkholderia ambifaria IOP40-10.</title>
        <authorList>
            <consortium name="US DOE Joint Genome Institute (JGI-PGF)"/>
            <person name="Copeland A."/>
            <person name="Lucas S."/>
            <person name="Lapidus A."/>
            <person name="Glavina del Rio T."/>
            <person name="Dalin E."/>
            <person name="Tice H."/>
            <person name="Bruce D."/>
            <person name="Goodwin L."/>
            <person name="Pitluck S."/>
            <person name="Larimer F."/>
            <person name="Land M.L."/>
            <person name="Hauser L."/>
            <person name="Tiedje J."/>
            <person name="Richardson P."/>
        </authorList>
    </citation>
    <scope>NUCLEOTIDE SEQUENCE [LARGE SCALE GENOMIC DNA]</scope>
    <source>
        <strain evidence="1 2">IOP40-10</strain>
    </source>
</reference>
<dbReference type="EMBL" id="ABLC01000006">
    <property type="protein sequence ID" value="EDT05889.1"/>
    <property type="molecule type" value="Genomic_DNA"/>
</dbReference>
<dbReference type="PATRIC" id="fig|396596.7.peg.7408"/>
<protein>
    <submittedName>
        <fullName evidence="1">Uncharacterized protein</fullName>
    </submittedName>
</protein>